<evidence type="ECO:0000256" key="1">
    <source>
        <dbReference type="SAM" id="Phobius"/>
    </source>
</evidence>
<gene>
    <name evidence="2" type="ORF">AVEN_250956_1</name>
</gene>
<evidence type="ECO:0008006" key="4">
    <source>
        <dbReference type="Google" id="ProtNLM"/>
    </source>
</evidence>
<protein>
    <recommendedName>
        <fullName evidence="4">C2H2-type domain-containing protein</fullName>
    </recommendedName>
</protein>
<feature type="transmembrane region" description="Helical" evidence="1">
    <location>
        <begin position="121"/>
        <end position="141"/>
    </location>
</feature>
<keyword evidence="3" id="KW-1185">Reference proteome</keyword>
<keyword evidence="1" id="KW-0812">Transmembrane</keyword>
<organism evidence="2 3">
    <name type="scientific">Araneus ventricosus</name>
    <name type="common">Orbweaver spider</name>
    <name type="synonym">Epeira ventricosa</name>
    <dbReference type="NCBI Taxonomy" id="182803"/>
    <lineage>
        <taxon>Eukaryota</taxon>
        <taxon>Metazoa</taxon>
        <taxon>Ecdysozoa</taxon>
        <taxon>Arthropoda</taxon>
        <taxon>Chelicerata</taxon>
        <taxon>Arachnida</taxon>
        <taxon>Araneae</taxon>
        <taxon>Araneomorphae</taxon>
        <taxon>Entelegynae</taxon>
        <taxon>Araneoidea</taxon>
        <taxon>Araneidae</taxon>
        <taxon>Araneus</taxon>
    </lineage>
</organism>
<proteinExistence type="predicted"/>
<dbReference type="Proteomes" id="UP000499080">
    <property type="component" value="Unassembled WGS sequence"/>
</dbReference>
<name>A0A4Y2P3M2_ARAVE</name>
<comment type="caution">
    <text evidence="2">The sequence shown here is derived from an EMBL/GenBank/DDBJ whole genome shotgun (WGS) entry which is preliminary data.</text>
</comment>
<sequence>MPTAPVSSQVASTGAAVLPRNVKRLKHPQPLKAVVTDGSLDCQFCEYRAPSAKALRVHLIQVHRIQEQQRHRPTSQDPGLPILSDRHPHLLCLFRIPLDRVWMKLENLSPMARQKTSRRRITLISWLTLTVSLPFLGLSPLKVVRTQR</sequence>
<dbReference type="EMBL" id="BGPR01010330">
    <property type="protein sequence ID" value="GBN45599.1"/>
    <property type="molecule type" value="Genomic_DNA"/>
</dbReference>
<reference evidence="2 3" key="1">
    <citation type="journal article" date="2019" name="Sci. Rep.">
        <title>Orb-weaving spider Araneus ventricosus genome elucidates the spidroin gene catalogue.</title>
        <authorList>
            <person name="Kono N."/>
            <person name="Nakamura H."/>
            <person name="Ohtoshi R."/>
            <person name="Moran D.A.P."/>
            <person name="Shinohara A."/>
            <person name="Yoshida Y."/>
            <person name="Fujiwara M."/>
            <person name="Mori M."/>
            <person name="Tomita M."/>
            <person name="Arakawa K."/>
        </authorList>
    </citation>
    <scope>NUCLEOTIDE SEQUENCE [LARGE SCALE GENOMIC DNA]</scope>
</reference>
<keyword evidence="1" id="KW-0472">Membrane</keyword>
<keyword evidence="1" id="KW-1133">Transmembrane helix</keyword>
<accession>A0A4Y2P3M2</accession>
<evidence type="ECO:0000313" key="3">
    <source>
        <dbReference type="Proteomes" id="UP000499080"/>
    </source>
</evidence>
<dbReference type="AlphaFoldDB" id="A0A4Y2P3M2"/>
<evidence type="ECO:0000313" key="2">
    <source>
        <dbReference type="EMBL" id="GBN45599.1"/>
    </source>
</evidence>